<feature type="domain" description="Cytochrome c" evidence="4">
    <location>
        <begin position="42"/>
        <end position="190"/>
    </location>
</feature>
<evidence type="ECO:0000256" key="2">
    <source>
        <dbReference type="ARBA" id="ARBA00023004"/>
    </source>
</evidence>
<keyword evidence="3" id="KW-0349">Heme</keyword>
<dbReference type="CDD" id="cd00009">
    <property type="entry name" value="AAA"/>
    <property type="match status" value="1"/>
</dbReference>
<dbReference type="PANTHER" id="PTHR30050">
    <property type="entry name" value="CHROMOSOMAL REPLICATION INITIATOR PROTEIN DNAA"/>
    <property type="match status" value="1"/>
</dbReference>
<gene>
    <name evidence="5" type="primary">dnaI</name>
    <name evidence="5" type="ORF">HF295_00185</name>
</gene>
<dbReference type="AlphaFoldDB" id="A0A7L6N2A1"/>
<evidence type="ECO:0000256" key="3">
    <source>
        <dbReference type="PROSITE-ProRule" id="PRU00433"/>
    </source>
</evidence>
<dbReference type="GO" id="GO:0006260">
    <property type="term" value="P:DNA replication"/>
    <property type="evidence" value="ECO:0007669"/>
    <property type="project" value="TreeGrafter"/>
</dbReference>
<dbReference type="GO" id="GO:0005524">
    <property type="term" value="F:ATP binding"/>
    <property type="evidence" value="ECO:0007669"/>
    <property type="project" value="InterPro"/>
</dbReference>
<evidence type="ECO:0000313" key="6">
    <source>
        <dbReference type="Proteomes" id="UP000512167"/>
    </source>
</evidence>
<protein>
    <submittedName>
        <fullName evidence="5">Primosomal protein DnaI</fullName>
    </submittedName>
</protein>
<evidence type="ECO:0000313" key="5">
    <source>
        <dbReference type="EMBL" id="QLY39358.1"/>
    </source>
</evidence>
<dbReference type="GO" id="GO:0020037">
    <property type="term" value="F:heme binding"/>
    <property type="evidence" value="ECO:0007669"/>
    <property type="project" value="InterPro"/>
</dbReference>
<dbReference type="RefSeq" id="WP_312031824.1">
    <property type="nucleotide sequence ID" value="NZ_CP051151.1"/>
</dbReference>
<dbReference type="InterPro" id="IPR009056">
    <property type="entry name" value="Cyt_c-like_dom"/>
</dbReference>
<evidence type="ECO:0000256" key="1">
    <source>
        <dbReference type="ARBA" id="ARBA00022723"/>
    </source>
</evidence>
<evidence type="ECO:0000259" key="4">
    <source>
        <dbReference type="PROSITE" id="PS51007"/>
    </source>
</evidence>
<keyword evidence="2 3" id="KW-0408">Iron</keyword>
<dbReference type="Pfam" id="PF01695">
    <property type="entry name" value="IstB_IS21"/>
    <property type="match status" value="1"/>
</dbReference>
<accession>A0A7L6N2A1</accession>
<dbReference type="SUPFAM" id="SSF52540">
    <property type="entry name" value="P-loop containing nucleoside triphosphate hydrolases"/>
    <property type="match status" value="1"/>
</dbReference>
<dbReference type="GO" id="GO:0046872">
    <property type="term" value="F:metal ion binding"/>
    <property type="evidence" value="ECO:0007669"/>
    <property type="project" value="UniProtKB-KW"/>
</dbReference>
<organism evidence="5 6">
    <name type="scientific">Hujiaoplasma nucleasis</name>
    <dbReference type="NCBI Taxonomy" id="2725268"/>
    <lineage>
        <taxon>Bacteria</taxon>
        <taxon>Bacillati</taxon>
        <taxon>Mycoplasmatota</taxon>
        <taxon>Mollicutes</taxon>
        <taxon>Candidatus Izemoplasmatales</taxon>
        <taxon>Hujiaoplasmataceae</taxon>
        <taxon>Hujiaoplasma</taxon>
    </lineage>
</organism>
<dbReference type="Pfam" id="PF07319">
    <property type="entry name" value="DnaI_N"/>
    <property type="match status" value="1"/>
</dbReference>
<dbReference type="InterPro" id="IPR027417">
    <property type="entry name" value="P-loop_NTPase"/>
</dbReference>
<keyword evidence="1 3" id="KW-0479">Metal-binding</keyword>
<dbReference type="KEGG" id="tbk:HF295_00185"/>
<name>A0A7L6N2A1_9MOLU</name>
<dbReference type="EMBL" id="CP051151">
    <property type="protein sequence ID" value="QLY39358.1"/>
    <property type="molecule type" value="Genomic_DNA"/>
</dbReference>
<proteinExistence type="predicted"/>
<dbReference type="Gene3D" id="3.40.50.300">
    <property type="entry name" value="P-loop containing nucleotide triphosphate hydrolases"/>
    <property type="match status" value="1"/>
</dbReference>
<reference evidence="5 6" key="1">
    <citation type="submission" date="2020-04" db="EMBL/GenBank/DDBJ databases">
        <authorList>
            <person name="Zheng R.K."/>
            <person name="Sun C.M."/>
        </authorList>
    </citation>
    <scope>NUCLEOTIDE SEQUENCE [LARGE SCALE GENOMIC DNA]</scope>
    <source>
        <strain evidence="6">zrk29</strain>
    </source>
</reference>
<sequence>MKKVDELLNNFNAKIDYDGLIDRFMNEPTTKKFILDHDLTRDQIIKSAHIFLTYIEEYKTCNDCHSLEDCKLQTKGFTPHLTYHNNRIQIEYENCRYNQNRSANNISAMYIPKRIFEASLEDMDLIGESRKLIHAYMHKFLKNDLKENFMKGMYISGKYGSGKTYVLAALANELAKQGKKIIFAYYPDLVRELKSSIGNGDLEEKIRQLKVIEILFLDDIGGEYFSKFIRDEVLGSILQHRLLDNKPTFFSSNFPIQELVNVIKESNTQQETVSAFRIIQRIKRMTEEFILKDMPRIS</sequence>
<dbReference type="InterPro" id="IPR002611">
    <property type="entry name" value="IstB_ATP-bd"/>
</dbReference>
<dbReference type="PANTHER" id="PTHR30050:SF8">
    <property type="entry name" value="PRIMOSOMAL PROTEIN DNAI"/>
    <property type="match status" value="1"/>
</dbReference>
<dbReference type="InterPro" id="IPR009928">
    <property type="entry name" value="DnaI_N"/>
</dbReference>
<dbReference type="GO" id="GO:0009055">
    <property type="term" value="F:electron transfer activity"/>
    <property type="evidence" value="ECO:0007669"/>
    <property type="project" value="InterPro"/>
</dbReference>
<dbReference type="NCBIfam" id="NF006505">
    <property type="entry name" value="PRK08939.1"/>
    <property type="match status" value="1"/>
</dbReference>
<dbReference type="Proteomes" id="UP000512167">
    <property type="component" value="Chromosome"/>
</dbReference>
<keyword evidence="6" id="KW-1185">Reference proteome</keyword>
<dbReference type="PROSITE" id="PS51007">
    <property type="entry name" value="CYTC"/>
    <property type="match status" value="1"/>
</dbReference>